<dbReference type="Pfam" id="PF01326">
    <property type="entry name" value="PPDK_N"/>
    <property type="match status" value="1"/>
</dbReference>
<dbReference type="AlphaFoldDB" id="A0A1Y1CJA4"/>
<dbReference type="GO" id="GO:0005524">
    <property type="term" value="F:ATP binding"/>
    <property type="evidence" value="ECO:0007669"/>
    <property type="project" value="InterPro"/>
</dbReference>
<dbReference type="KEGG" id="mbas:ALGA_2072"/>
<dbReference type="InterPro" id="IPR002192">
    <property type="entry name" value="PPDK_AMP/ATP-bd"/>
</dbReference>
<dbReference type="SUPFAM" id="SSF56059">
    <property type="entry name" value="Glutathione synthetase ATP-binding domain-like"/>
    <property type="match status" value="1"/>
</dbReference>
<reference evidence="3" key="2">
    <citation type="journal article" date="2020" name="Antonie Van Leeuwenhoek">
        <title>Labilibaculum antarcticum sp. nov., a novel facultative anaerobic, psychrotorelant bacterium isolated from marine sediment of Antarctica.</title>
        <authorList>
            <person name="Watanabe M."/>
            <person name="Kojima H."/>
            <person name="Fukui M."/>
        </authorList>
    </citation>
    <scope>NUCLEOTIDE SEQUENCE [LARGE SCALE GENOMIC DNA]</scope>
    <source>
        <strain evidence="3">SPP2</strain>
    </source>
</reference>
<dbReference type="GO" id="GO:0016301">
    <property type="term" value="F:kinase activity"/>
    <property type="evidence" value="ECO:0007669"/>
    <property type="project" value="InterPro"/>
</dbReference>
<dbReference type="Gene3D" id="3.30.1490.20">
    <property type="entry name" value="ATP-grasp fold, A domain"/>
    <property type="match status" value="1"/>
</dbReference>
<organism evidence="2 3">
    <name type="scientific">Labilibaculum antarcticum</name>
    <dbReference type="NCBI Taxonomy" id="1717717"/>
    <lineage>
        <taxon>Bacteria</taxon>
        <taxon>Pseudomonadati</taxon>
        <taxon>Bacteroidota</taxon>
        <taxon>Bacteroidia</taxon>
        <taxon>Marinilabiliales</taxon>
        <taxon>Marinifilaceae</taxon>
        <taxon>Labilibaculum</taxon>
    </lineage>
</organism>
<proteinExistence type="predicted"/>
<protein>
    <recommendedName>
        <fullName evidence="1">Pyruvate phosphate dikinase AMP/ATP-binding domain-containing protein</fullName>
    </recommendedName>
</protein>
<keyword evidence="3" id="KW-1185">Reference proteome</keyword>
<evidence type="ECO:0000313" key="2">
    <source>
        <dbReference type="EMBL" id="BAX80415.1"/>
    </source>
</evidence>
<accession>A0A1Y1CJA4</accession>
<dbReference type="EMBL" id="AP018042">
    <property type="protein sequence ID" value="BAX80415.1"/>
    <property type="molecule type" value="Genomic_DNA"/>
</dbReference>
<reference evidence="2 3" key="1">
    <citation type="journal article" date="2018" name="Mar. Genomics">
        <title>Complete genome sequence of Marinifilaceae bacterium strain SPP2, isolated from the Antarctic marine sediment.</title>
        <authorList>
            <person name="Watanabe M."/>
            <person name="Kojima H."/>
            <person name="Fukui M."/>
        </authorList>
    </citation>
    <scope>NUCLEOTIDE SEQUENCE [LARGE SCALE GENOMIC DNA]</scope>
    <source>
        <strain evidence="2 3">SPP2</strain>
    </source>
</reference>
<dbReference type="InterPro" id="IPR013815">
    <property type="entry name" value="ATP_grasp_subdomain_1"/>
</dbReference>
<feature type="domain" description="Pyruvate phosphate dikinase AMP/ATP-binding" evidence="1">
    <location>
        <begin position="601"/>
        <end position="966"/>
    </location>
</feature>
<sequence>MESNPGKDQGISKIIAENIERLKELSAINQTTSIIKEGKSIEDTLQQICFILPKAWQYPEFTVARIIFDGQEYLSPGFRLSQWTITHEFLTIHKRSGRIEVCYVKKFPPQDEGPFLKEERHLIENIGNIIVGYINSETGKELLSPTKKIDPKKKEIIGPYVPVTNRKLLQDFLNKNNADRDIYHDLMPFKVKEILLVANLYDAYCIEREGRFSEQISSEYHQLNLTSMPRVTGVSTLEETMEQLHSKHFDMIILMVGVDKKTPIGLSERIKKEFPYISIFLLLNNDADIALFEEQRAELVSVDKIFVWNGESQVFFAMIKSLEDKVNVGNDTKIGLARVILLVEDSAKYYSRYMPMLYQSVLAQTQRIIDDVSTDAQYKILRLRARPKILLASNYEEAMNIYYQYREYLLCLISDVKFKKDGVFLDDAGISLVKEIKGEYPNMPVILQSSDVSNAAHAYQLKASFIDKNSETLRGDIRLFIRQFLGFGDFVYKDAGGKEIATAKSLKEFEDYLYHIPGESLVYHAKKNHFSLWLMARGEIRIAKMIAPYHITDFKSAEDVRDYLINIIQNYRNEKNKGKVVEFNADLALNANNIVTLSTGSLGGKGRGLAFINSMLFNLNLSRFVPGINIKAPMTAVIGVDEYESFIDRNNLLDRIKDMDDFEQIQRLFLDAELTQRLVQKIRIMLINFEKPLAIRSSGLFEDSLLQPVAGVFQTYLVPNNHPDLNTRVKQVTDAVKLVYASIFSDDSKLNVSAMNYKIEEEKMAVVIQEVAGNQYESTFYPHISGVAQSYNYYPFGHMKPEEGYAVIGVGLGKYVVDGEKAFRFSPVFPTIENNTAKDQFKNSQIEFYAVDLNKKDLNLLEGDTAGLIRLDIDEAEEHGNLIHCASVYNSLSDTISPGLDVMGPRIINFANILKYNFIPLAKTIELVLDIIKEAMGSPIEIEFAVDLTKDKEGKASFYLLQIKPLVGNIDDYNIDLNEIDRNKLLMISEMSMGNGLVDDIVDVVYIAPELFKKDLTVEIAETISKINQEMREKGTRYVLIGPGRWGTRDRWIGIPVKWNDISFSKLIVETSFEDYPLEASSGSHFFHNVTSMNIGYSSIHHHSDSSFIDYQTLKKQKLIGEYGAVRHVQFKKPLTIKMDGKKRLAVVSWENRV</sequence>
<gene>
    <name evidence="2" type="ORF">ALGA_2072</name>
</gene>
<dbReference type="RefSeq" id="WP_231706116.1">
    <property type="nucleotide sequence ID" value="NZ_AP018042.1"/>
</dbReference>
<name>A0A1Y1CJA4_9BACT</name>
<evidence type="ECO:0000259" key="1">
    <source>
        <dbReference type="Pfam" id="PF01326"/>
    </source>
</evidence>
<evidence type="ECO:0000313" key="3">
    <source>
        <dbReference type="Proteomes" id="UP000218267"/>
    </source>
</evidence>
<dbReference type="Proteomes" id="UP000218267">
    <property type="component" value="Chromosome"/>
</dbReference>